<comment type="caution">
    <text evidence="2">The sequence shown here is derived from an EMBL/GenBank/DDBJ whole genome shotgun (WGS) entry which is preliminary data.</text>
</comment>
<dbReference type="Proteomes" id="UP000663872">
    <property type="component" value="Unassembled WGS sequence"/>
</dbReference>
<gene>
    <name evidence="1" type="ORF">GRG538_LOCUS8949</name>
    <name evidence="2" type="ORF">QYT958_LOCUS7855</name>
</gene>
<accession>A0A820Y965</accession>
<dbReference type="EMBL" id="CAJNYT010000994">
    <property type="protein sequence ID" value="CAF3389175.1"/>
    <property type="molecule type" value="Genomic_DNA"/>
</dbReference>
<evidence type="ECO:0000313" key="1">
    <source>
        <dbReference type="EMBL" id="CAF3389175.1"/>
    </source>
</evidence>
<reference evidence="2" key="1">
    <citation type="submission" date="2021-02" db="EMBL/GenBank/DDBJ databases">
        <authorList>
            <person name="Nowell W R."/>
        </authorList>
    </citation>
    <scope>NUCLEOTIDE SEQUENCE</scope>
</reference>
<protein>
    <submittedName>
        <fullName evidence="2">Uncharacterized protein</fullName>
    </submittedName>
</protein>
<organism evidence="2 3">
    <name type="scientific">Rotaria socialis</name>
    <dbReference type="NCBI Taxonomy" id="392032"/>
    <lineage>
        <taxon>Eukaryota</taxon>
        <taxon>Metazoa</taxon>
        <taxon>Spiralia</taxon>
        <taxon>Gnathifera</taxon>
        <taxon>Rotifera</taxon>
        <taxon>Eurotatoria</taxon>
        <taxon>Bdelloidea</taxon>
        <taxon>Philodinida</taxon>
        <taxon>Philodinidae</taxon>
        <taxon>Rotaria</taxon>
    </lineage>
</organism>
<sequence>MIREGYSATEKHIYTLPADVRKLLQEKVAHFDDTITIMEYQRLQFDHVMFIRGSVFVNNLVEEEEIPSFLYMIFILKFADDWLLIVEQLNTVAFNESYWSYEVEHTHLLSINLPNELIHLLPKGLDIYELNEKSYVNIFSREDIDGETLFNLPQSIMYEIIKTIKERVRFLAEHRALFHDTTCNNSDPIASEKYIDNSLDNNSQQVIEQRNTNQLTTMSTITF</sequence>
<dbReference type="AlphaFoldDB" id="A0A820Y965"/>
<proteinExistence type="predicted"/>
<name>A0A820Y965_9BILA</name>
<evidence type="ECO:0000313" key="3">
    <source>
        <dbReference type="Proteomes" id="UP000663848"/>
    </source>
</evidence>
<evidence type="ECO:0000313" key="2">
    <source>
        <dbReference type="EMBL" id="CAF4544633.1"/>
    </source>
</evidence>
<dbReference type="EMBL" id="CAJOBR010000768">
    <property type="protein sequence ID" value="CAF4544633.1"/>
    <property type="molecule type" value="Genomic_DNA"/>
</dbReference>
<dbReference type="Proteomes" id="UP000663848">
    <property type="component" value="Unassembled WGS sequence"/>
</dbReference>